<dbReference type="Pfam" id="PF06497">
    <property type="entry name" value="Baculo_Ac102"/>
    <property type="match status" value="1"/>
</dbReference>
<organism evidence="2 3">
    <name type="scientific">Operophtera brumata nucleopolyhedrovirus</name>
    <dbReference type="NCBI Taxonomy" id="1046267"/>
    <lineage>
        <taxon>Viruses</taxon>
        <taxon>Viruses incertae sedis</taxon>
        <taxon>Naldaviricetes</taxon>
        <taxon>Lefavirales</taxon>
        <taxon>Baculoviridae</taxon>
        <taxon>Alphabaculovirus</taxon>
        <taxon>Alphabaculovirus opbrumatae</taxon>
    </lineage>
</organism>
<name>A0A2H4UZX2_9ABAC</name>
<accession>A0A2H4UZX2</accession>
<sequence>MPSTSFLDTPNSSSSGASSSETETDTRRRRRNVSPPPARNVYAEIVTLQDVLQQNSTAKTIIDDLSENKVSSLFQISKQSAVATKLFENIQVGNEIRMNNGNEMLDLLYFFSDVYDNKFIV</sequence>
<proteinExistence type="predicted"/>
<feature type="compositionally biased region" description="Low complexity" evidence="1">
    <location>
        <begin position="12"/>
        <end position="21"/>
    </location>
</feature>
<dbReference type="InterPro" id="IPR009477">
    <property type="entry name" value="Baculo_Ac102"/>
</dbReference>
<evidence type="ECO:0000256" key="1">
    <source>
        <dbReference type="SAM" id="MobiDB-lite"/>
    </source>
</evidence>
<evidence type="ECO:0000313" key="2">
    <source>
        <dbReference type="EMBL" id="AUA60317.1"/>
    </source>
</evidence>
<dbReference type="KEGG" id="vg:41699980"/>
<evidence type="ECO:0000313" key="3">
    <source>
        <dbReference type="Proteomes" id="UP000290445"/>
    </source>
</evidence>
<keyword evidence="3" id="KW-1185">Reference proteome</keyword>
<dbReference type="Proteomes" id="UP000290445">
    <property type="component" value="Segment"/>
</dbReference>
<feature type="compositionally biased region" description="Polar residues" evidence="1">
    <location>
        <begin position="1"/>
        <end position="11"/>
    </location>
</feature>
<protein>
    <submittedName>
        <fullName evidence="2">P12</fullName>
    </submittedName>
</protein>
<feature type="region of interest" description="Disordered" evidence="1">
    <location>
        <begin position="1"/>
        <end position="38"/>
    </location>
</feature>
<reference evidence="2 3" key="1">
    <citation type="journal article" date="2017" name="Viruses">
        <title>The Operophtera brumata Nucleopolyhedrovirus (OpbuNPV) Represents an Early, Divergent Lineage within Genus Alphabaculovirus.</title>
        <authorList>
            <person name="Harrison R.L."/>
            <person name="Rowley D.L."/>
            <person name="Mowery J.D."/>
            <person name="Bauchan G.R."/>
            <person name="Burand J.P."/>
        </authorList>
    </citation>
    <scope>NUCLEOTIDE SEQUENCE [LARGE SCALE GENOMIC DNA]</scope>
    <source>
        <strain evidence="2">OpbuNPV-MA</strain>
    </source>
</reference>
<dbReference type="RefSeq" id="YP_009552646.1">
    <property type="nucleotide sequence ID" value="NC_040621.1"/>
</dbReference>
<dbReference type="EMBL" id="MF614691">
    <property type="protein sequence ID" value="AUA60317.1"/>
    <property type="molecule type" value="Genomic_DNA"/>
</dbReference>
<dbReference type="GeneID" id="41699980"/>